<proteinExistence type="predicted"/>
<protein>
    <recommendedName>
        <fullName evidence="2">Phytase-like domain-containing protein</fullName>
    </recommendedName>
</protein>
<dbReference type="InterPro" id="IPR027372">
    <property type="entry name" value="Phytase-like_dom"/>
</dbReference>
<evidence type="ECO:0000313" key="3">
    <source>
        <dbReference type="EMBL" id="MXO65582.1"/>
    </source>
</evidence>
<gene>
    <name evidence="3" type="ORF">GRI91_07435</name>
</gene>
<feature type="compositionally biased region" description="Basic and acidic residues" evidence="1">
    <location>
        <begin position="220"/>
        <end position="243"/>
    </location>
</feature>
<evidence type="ECO:0000313" key="4">
    <source>
        <dbReference type="Proteomes" id="UP000438476"/>
    </source>
</evidence>
<feature type="domain" description="Phytase-like" evidence="2">
    <location>
        <begin position="73"/>
        <end position="347"/>
    </location>
</feature>
<feature type="region of interest" description="Disordered" evidence="1">
    <location>
        <begin position="220"/>
        <end position="249"/>
    </location>
</feature>
<evidence type="ECO:0000259" key="2">
    <source>
        <dbReference type="Pfam" id="PF13449"/>
    </source>
</evidence>
<organism evidence="3 4">
    <name type="scientific">Altericroceibacterium endophyticum</name>
    <dbReference type="NCBI Taxonomy" id="1808508"/>
    <lineage>
        <taxon>Bacteria</taxon>
        <taxon>Pseudomonadati</taxon>
        <taxon>Pseudomonadota</taxon>
        <taxon>Alphaproteobacteria</taxon>
        <taxon>Sphingomonadales</taxon>
        <taxon>Erythrobacteraceae</taxon>
        <taxon>Altericroceibacterium</taxon>
    </lineage>
</organism>
<name>A0A6I4T5T8_9SPHN</name>
<keyword evidence="4" id="KW-1185">Reference proteome</keyword>
<dbReference type="Pfam" id="PF13449">
    <property type="entry name" value="Phytase-like"/>
    <property type="match status" value="1"/>
</dbReference>
<dbReference type="AlphaFoldDB" id="A0A6I4T5T8"/>
<reference evidence="3 4" key="1">
    <citation type="submission" date="2019-12" db="EMBL/GenBank/DDBJ databases">
        <title>Genomic-based taxomic classification of the family Erythrobacteraceae.</title>
        <authorList>
            <person name="Xu L."/>
        </authorList>
    </citation>
    <scope>NUCLEOTIDE SEQUENCE [LARGE SCALE GENOMIC DNA]</scope>
    <source>
        <strain evidence="3 4">LMG 29518</strain>
    </source>
</reference>
<accession>A0A6I4T5T8</accession>
<dbReference type="EMBL" id="WTYT01000003">
    <property type="protein sequence ID" value="MXO65582.1"/>
    <property type="molecule type" value="Genomic_DNA"/>
</dbReference>
<dbReference type="OrthoDB" id="9798693at2"/>
<sequence>MKLTGRALIACFPLVMLVALLVLTGQWTGAPLPLSKTPHRVTVRQLDGERVLQSSGDAKLTLVGQWALTGDGQEFGGFSALVVPHRDRLILFSDRGWWLGIGTPDTTLEPVWWNRQPKPAEMKRWSFDTESATLDRESGQIWLSYEITNTIYRLPMLTGEADDAFAQPAAMADWPSNSGPESLLRLHDGRFIVLEEGQALWGIAPSEGLLFPKDPVEASKMEEADPNEAERVGPAKPSPKEGGQEAEQDLPVSFRFIPPANYRPTDMALLPDGRVLILLRSLHLPPPLFGARIVVADPSAIGRGGTWPWCPLVNFADQIRMDNYEGLAVAPAAKGEAVDLWMVSDDNRASFQQTLLVKIRLTLPSGPLCRLDQIDPKP</sequence>
<evidence type="ECO:0000256" key="1">
    <source>
        <dbReference type="SAM" id="MobiDB-lite"/>
    </source>
</evidence>
<comment type="caution">
    <text evidence="3">The sequence shown here is derived from an EMBL/GenBank/DDBJ whole genome shotgun (WGS) entry which is preliminary data.</text>
</comment>
<dbReference type="Proteomes" id="UP000438476">
    <property type="component" value="Unassembled WGS sequence"/>
</dbReference>
<dbReference type="RefSeq" id="WP_160736040.1">
    <property type="nucleotide sequence ID" value="NZ_WTYT01000003.1"/>
</dbReference>